<organism evidence="2 3">
    <name type="scientific">Candidatus Nitrosotalea okcheonensis</name>
    <dbReference type="NCBI Taxonomy" id="1903276"/>
    <lineage>
        <taxon>Archaea</taxon>
        <taxon>Nitrososphaerota</taxon>
        <taxon>Nitrososphaeria</taxon>
        <taxon>Nitrosotaleales</taxon>
        <taxon>Nitrosotaleaceae</taxon>
        <taxon>Nitrosotalea</taxon>
    </lineage>
</organism>
<evidence type="ECO:0000256" key="1">
    <source>
        <dbReference type="SAM" id="Phobius"/>
    </source>
</evidence>
<keyword evidence="3" id="KW-1185">Reference proteome</keyword>
<dbReference type="AlphaFoldDB" id="A0A2H1FCX8"/>
<keyword evidence="1" id="KW-0812">Transmembrane</keyword>
<gene>
    <name evidence="2" type="ORF">NCS_10425</name>
</gene>
<proteinExistence type="predicted"/>
<evidence type="ECO:0000313" key="3">
    <source>
        <dbReference type="Proteomes" id="UP000230607"/>
    </source>
</evidence>
<dbReference type="Proteomes" id="UP000230607">
    <property type="component" value="Chromosome 1"/>
</dbReference>
<evidence type="ECO:0000313" key="2">
    <source>
        <dbReference type="EMBL" id="SMH70618.1"/>
    </source>
</evidence>
<protein>
    <submittedName>
        <fullName evidence="2">Uncharacterized protein</fullName>
    </submittedName>
</protein>
<keyword evidence="1" id="KW-1133">Transmembrane helix</keyword>
<reference evidence="3" key="1">
    <citation type="submission" date="2017-03" db="EMBL/GenBank/DDBJ databases">
        <authorList>
            <person name="Herbold C."/>
        </authorList>
    </citation>
    <scope>NUCLEOTIDE SEQUENCE [LARGE SCALE GENOMIC DNA]</scope>
</reference>
<keyword evidence="1" id="KW-0472">Membrane</keyword>
<name>A0A2H1FCX8_9ARCH</name>
<accession>A0A2H1FCX8</accession>
<sequence>MGFHMKCIFTASLKLHIFNEFGVYFWTLFERLGAFLGSLVVYPDLLNIISKSFYASSCH</sequence>
<dbReference type="EMBL" id="LT841358">
    <property type="protein sequence ID" value="SMH70618.1"/>
    <property type="molecule type" value="Genomic_DNA"/>
</dbReference>
<feature type="transmembrane region" description="Helical" evidence="1">
    <location>
        <begin position="21"/>
        <end position="42"/>
    </location>
</feature>